<feature type="compositionally biased region" description="Pro residues" evidence="1">
    <location>
        <begin position="19"/>
        <end position="30"/>
    </location>
</feature>
<proteinExistence type="predicted"/>
<reference evidence="3" key="1">
    <citation type="submission" date="2011-03" db="EMBL/GenBank/DDBJ databases">
        <title>Draft genome sequence of Brevundimonas diminuta.</title>
        <authorList>
            <person name="Brown P.J.B."/>
            <person name="Buechlein A."/>
            <person name="Hemmerich C."/>
            <person name="Brun Y.V."/>
        </authorList>
    </citation>
    <scope>NUCLEOTIDE SEQUENCE [LARGE SCALE GENOMIC DNA]</scope>
    <source>
        <strain evidence="3">C19</strain>
    </source>
</reference>
<evidence type="ECO:0000256" key="1">
    <source>
        <dbReference type="SAM" id="MobiDB-lite"/>
    </source>
</evidence>
<feature type="region of interest" description="Disordered" evidence="1">
    <location>
        <begin position="16"/>
        <end position="42"/>
    </location>
</feature>
<dbReference type="HOGENOM" id="CLU_3246580_0_0_5"/>
<feature type="compositionally biased region" description="Polar residues" evidence="1">
    <location>
        <begin position="33"/>
        <end position="42"/>
    </location>
</feature>
<evidence type="ECO:0000313" key="3">
    <source>
        <dbReference type="Proteomes" id="UP000006512"/>
    </source>
</evidence>
<dbReference type="Proteomes" id="UP000006512">
    <property type="component" value="Unassembled WGS sequence"/>
</dbReference>
<protein>
    <submittedName>
        <fullName evidence="2">Uncharacterized protein</fullName>
    </submittedName>
</protein>
<accession>F4QN19</accession>
<organism evidence="2 3">
    <name type="scientific">Asticcacaulis biprosthecium C19</name>
    <dbReference type="NCBI Taxonomy" id="715226"/>
    <lineage>
        <taxon>Bacteria</taxon>
        <taxon>Pseudomonadati</taxon>
        <taxon>Pseudomonadota</taxon>
        <taxon>Alphaproteobacteria</taxon>
        <taxon>Caulobacterales</taxon>
        <taxon>Caulobacteraceae</taxon>
        <taxon>Asticcacaulis</taxon>
    </lineage>
</organism>
<dbReference type="EMBL" id="GL883078">
    <property type="protein sequence ID" value="EGF91610.1"/>
    <property type="molecule type" value="Genomic_DNA"/>
</dbReference>
<name>F4QN19_9CAUL</name>
<sequence length="42" mass="4545">MPGAGWAISDMIRSIPSTLPMPSPALPPAENPTAWQQKQQDQ</sequence>
<evidence type="ECO:0000313" key="2">
    <source>
        <dbReference type="EMBL" id="EGF91610.1"/>
    </source>
</evidence>
<keyword evidence="3" id="KW-1185">Reference proteome</keyword>
<dbReference type="AlphaFoldDB" id="F4QN19"/>
<gene>
    <name evidence="2" type="ORF">ABI_30270</name>
</gene>